<gene>
    <name evidence="2" type="ORF">VN24_01820</name>
</gene>
<evidence type="ECO:0000256" key="1">
    <source>
        <dbReference type="SAM" id="Phobius"/>
    </source>
</evidence>
<dbReference type="KEGG" id="pbj:VN24_01820"/>
<organism evidence="2 3">
    <name type="scientific">Paenibacillus beijingensis</name>
    <dbReference type="NCBI Taxonomy" id="1126833"/>
    <lineage>
        <taxon>Bacteria</taxon>
        <taxon>Bacillati</taxon>
        <taxon>Bacillota</taxon>
        <taxon>Bacilli</taxon>
        <taxon>Bacillales</taxon>
        <taxon>Paenibacillaceae</taxon>
        <taxon>Paenibacillus</taxon>
    </lineage>
</organism>
<dbReference type="InterPro" id="IPR011990">
    <property type="entry name" value="TPR-like_helical_dom_sf"/>
</dbReference>
<accession>A0A0D5NEK3</accession>
<reference evidence="2 3" key="1">
    <citation type="journal article" date="2015" name="J. Biotechnol.">
        <title>Complete genome sequence of Paenibacillus beijingensis 7188(T) (=DSM 24997(T)), a novel rhizobacterium from jujube garden soil.</title>
        <authorList>
            <person name="Kwak Y."/>
            <person name="Shin J.H."/>
        </authorList>
    </citation>
    <scope>NUCLEOTIDE SEQUENCE [LARGE SCALE GENOMIC DNA]</scope>
    <source>
        <strain evidence="2 3">DSM 24997</strain>
    </source>
</reference>
<dbReference type="RefSeq" id="WP_045669030.1">
    <property type="nucleotide sequence ID" value="NZ_CP011058.1"/>
</dbReference>
<keyword evidence="1" id="KW-0812">Transmembrane</keyword>
<keyword evidence="1" id="KW-1133">Transmembrane helix</keyword>
<dbReference type="OrthoDB" id="2658060at2"/>
<dbReference type="PATRIC" id="fig|1126833.4.peg.404"/>
<dbReference type="Proteomes" id="UP000032633">
    <property type="component" value="Chromosome"/>
</dbReference>
<dbReference type="STRING" id="1126833.VN24_01820"/>
<feature type="transmembrane region" description="Helical" evidence="1">
    <location>
        <begin position="6"/>
        <end position="31"/>
    </location>
</feature>
<protein>
    <recommendedName>
        <fullName evidence="4">Tetratricopeptide repeat protein</fullName>
    </recommendedName>
</protein>
<proteinExistence type="predicted"/>
<keyword evidence="1" id="KW-0472">Membrane</keyword>
<keyword evidence="3" id="KW-1185">Reference proteome</keyword>
<reference evidence="3" key="2">
    <citation type="submission" date="2015-03" db="EMBL/GenBank/DDBJ databases">
        <title>Genome sequence of Paenibacillus beijingensis strain DSM 24997T.</title>
        <authorList>
            <person name="Kwak Y."/>
            <person name="Shin J.-H."/>
        </authorList>
    </citation>
    <scope>NUCLEOTIDE SEQUENCE [LARGE SCALE GENOMIC DNA]</scope>
    <source>
        <strain evidence="3">DSM 24997</strain>
    </source>
</reference>
<evidence type="ECO:0000313" key="2">
    <source>
        <dbReference type="EMBL" id="AJY73595.1"/>
    </source>
</evidence>
<evidence type="ECO:0008006" key="4">
    <source>
        <dbReference type="Google" id="ProtNLM"/>
    </source>
</evidence>
<sequence length="230" mass="26637">MLKILLFALLWRILGNPFLALLVLLVVLYILDRRFVGLTPSLVKPFRRQSRMTALRRQLAVNNNDVSAKHELARLWMERKKYGEARRLLEPMKDSHATQDSAEFWDDYGTCLLYTGSAAEGEAAIRRALAINSNVKYGQPHLRLAAWYSDKDKGNDPAKALLELEAFRSIQSSSCEGYYRLALIKARLGQRTEAKEALDEALGIYRVLPRYKKKEERKWAFRSLMRKWFA</sequence>
<name>A0A0D5NEK3_9BACL</name>
<evidence type="ECO:0000313" key="3">
    <source>
        <dbReference type="Proteomes" id="UP000032633"/>
    </source>
</evidence>
<dbReference type="EMBL" id="CP011058">
    <property type="protein sequence ID" value="AJY73595.1"/>
    <property type="molecule type" value="Genomic_DNA"/>
</dbReference>
<dbReference type="SUPFAM" id="SSF48452">
    <property type="entry name" value="TPR-like"/>
    <property type="match status" value="1"/>
</dbReference>
<dbReference type="AlphaFoldDB" id="A0A0D5NEK3"/>
<dbReference type="HOGENOM" id="CLU_1234513_0_0_9"/>
<dbReference type="Gene3D" id="1.25.40.10">
    <property type="entry name" value="Tetratricopeptide repeat domain"/>
    <property type="match status" value="1"/>
</dbReference>